<gene>
    <name evidence="2" type="ORF">RCC_02609</name>
</gene>
<dbReference type="RefSeq" id="XP_023623667.1">
    <property type="nucleotide sequence ID" value="XM_023767899.1"/>
</dbReference>
<accession>A0A2D3V2Q8</accession>
<dbReference type="OrthoDB" id="3971593at2759"/>
<dbReference type="STRING" id="112498.A0A2D3V2Q8"/>
<feature type="region of interest" description="Disordered" evidence="1">
    <location>
        <begin position="453"/>
        <end position="481"/>
    </location>
</feature>
<dbReference type="Proteomes" id="UP000225277">
    <property type="component" value="Unassembled WGS sequence"/>
</dbReference>
<protein>
    <submittedName>
        <fullName evidence="2">Uncharacterized protein</fullName>
    </submittedName>
</protein>
<evidence type="ECO:0000313" key="2">
    <source>
        <dbReference type="EMBL" id="CZT16774.1"/>
    </source>
</evidence>
<keyword evidence="3" id="KW-1185">Reference proteome</keyword>
<reference evidence="2 3" key="1">
    <citation type="submission" date="2016-03" db="EMBL/GenBank/DDBJ databases">
        <authorList>
            <person name="Ploux O."/>
        </authorList>
    </citation>
    <scope>NUCLEOTIDE SEQUENCE [LARGE SCALE GENOMIC DNA]</scope>
    <source>
        <strain evidence="2 3">URUG2</strain>
    </source>
</reference>
<evidence type="ECO:0000313" key="3">
    <source>
        <dbReference type="Proteomes" id="UP000225277"/>
    </source>
</evidence>
<evidence type="ECO:0000256" key="1">
    <source>
        <dbReference type="SAM" id="MobiDB-lite"/>
    </source>
</evidence>
<sequence>MADLRAIVSEVEDAMTSTLPTALPRSSYIAPSALPTTSSFQFGVATSPPSDPNIIKFTPKLRVPFFRGAVKTVFSDDMSSGPPNEPNLSPVSTAKLSTHMVVALPVMVALSTPVPGNPFELLANETIHNIAILVDSDQDLVHFSQSCKHVNSHIEEKVNSFWRARFLSKFEKPRNYQAKKWDNLEYKRQYQHRRSALKNGALFKNGKTVPEKVCLQVLRDLINDSFSQQKFFEKKYPEIVYEDGNLVAIVRFCQNENILRSLLDPRNAPKRSSIGNKHTTDPLLQTIQAVLSPLLLADIGADVSVFPSSQISAYTPAITQPIFQGCNGGSINMEWTIHQINFWKYHFTREAESTLFTDISELEGADFPKLWNSQLSQTGDPVLGENWKQISAFLSPDEIYTIRGDDPPDDIQDEFTGADSGGAIQDLVIKMSPHDNTSAGNTAMIKHILNAHRPSKRAKTRSDPKDDAPDAKPNTFRIKHPRGADGQWIADGWIESLPSQSSISGWQRLSMTKFWVDTSGEIDYETMWAYEGVVLPGGRLIVGRWWSPNESANTEKQYSGPFIMWNTD</sequence>
<feature type="compositionally biased region" description="Basic and acidic residues" evidence="1">
    <location>
        <begin position="460"/>
        <end position="470"/>
    </location>
</feature>
<proteinExistence type="predicted"/>
<dbReference type="AlphaFoldDB" id="A0A2D3V2Q8"/>
<dbReference type="GeneID" id="35597824"/>
<name>A0A2D3V2Q8_9PEZI</name>
<organism evidence="2 3">
    <name type="scientific">Ramularia collo-cygni</name>
    <dbReference type="NCBI Taxonomy" id="112498"/>
    <lineage>
        <taxon>Eukaryota</taxon>
        <taxon>Fungi</taxon>
        <taxon>Dikarya</taxon>
        <taxon>Ascomycota</taxon>
        <taxon>Pezizomycotina</taxon>
        <taxon>Dothideomycetes</taxon>
        <taxon>Dothideomycetidae</taxon>
        <taxon>Mycosphaerellales</taxon>
        <taxon>Mycosphaerellaceae</taxon>
        <taxon>Ramularia</taxon>
    </lineage>
</organism>
<dbReference type="EMBL" id="FJUY01000003">
    <property type="protein sequence ID" value="CZT16774.1"/>
    <property type="molecule type" value="Genomic_DNA"/>
</dbReference>